<sequence length="661" mass="74071">MNPKHEVVKTQRKICLSSSVQSTLLGAVVGAFFFFCIYGFVVLDVTYDDWIRNATGDFAQSYYGWKFYRASDWHWPIGLMDGVADPSLTPIMYIDSVPLFDVFFKILSPILPGTFQFFGIWGLCCFVLDGAIGARIVFQLTNNVIYSTFASVFFTLTTFSIQRLYTHTALAANWVILLGILLIITNNEGRSIIKHVLLWCGLFFLAISVNMYYVPIIGILMVLEVIYLVFSQKCTVLGFSELCASMIGAVLAFYLYGGFYHISGTSVNGGGLGRLGANLNALLNPMETGLYLTGWSKFIKSKPVAVLGQYEGYSYLGLGLIALLSIAAVGVMAKGMRWIKNVWATAHVKIVYVFCAIALLMVASFGTEVTLNGRTLFHIPYPDFFLKIYGIFRSTGRFMWGVWDILAILAFTVVYKTFSNKVAAILLIACLLLQVEDLSPMLQDRSQLYKHKQQTYTALIKPKNLDPLLTGKKHVLFMGDKQLKFQLYYDVAEEAIPRSVTLNDFYYSRRDAIAIKKYKVQERKKMSSGIFDKDTLYVFDSFKEGLKFQDSLHLYYFSGLLWGSTSAVPGFDEIVEISPISVSMSEKQIQVKGDADYVGLQFDGNDAGFVSIKGDKQSDDVGATLDNGRRSLGVTKLSRSGVVHLQDNYKCHVQGYRLVVR</sequence>
<organism evidence="4 5">
    <name type="scientific">Bifidobacterium adolescentis</name>
    <dbReference type="NCBI Taxonomy" id="1680"/>
    <lineage>
        <taxon>Bacteria</taxon>
        <taxon>Bacillati</taxon>
        <taxon>Actinomycetota</taxon>
        <taxon>Actinomycetes</taxon>
        <taxon>Bifidobacteriales</taxon>
        <taxon>Bifidobacteriaceae</taxon>
        <taxon>Bifidobacterium</taxon>
    </lineage>
</organism>
<keyword evidence="1" id="KW-1133">Transmembrane helix</keyword>
<feature type="transmembrane region" description="Helical" evidence="1">
    <location>
        <begin position="140"/>
        <end position="159"/>
    </location>
</feature>
<feature type="transmembrane region" description="Helical" evidence="1">
    <location>
        <begin position="106"/>
        <end position="128"/>
    </location>
</feature>
<feature type="transmembrane region" description="Helical" evidence="1">
    <location>
        <begin position="313"/>
        <end position="333"/>
    </location>
</feature>
<name>A0A6I0V9Z9_BIFAD</name>
<protein>
    <recommendedName>
        <fullName evidence="6">YfhO family protein</fullName>
    </recommendedName>
</protein>
<evidence type="ECO:0000313" key="5">
    <source>
        <dbReference type="Proteomes" id="UP000470926"/>
    </source>
</evidence>
<evidence type="ECO:0000259" key="2">
    <source>
        <dbReference type="Pfam" id="PF19830"/>
    </source>
</evidence>
<reference evidence="4 5" key="1">
    <citation type="journal article" date="2019" name="Nat. Med.">
        <title>A library of human gut bacterial isolates paired with longitudinal multiomics data enables mechanistic microbiome research.</title>
        <authorList>
            <person name="Poyet M."/>
            <person name="Groussin M."/>
            <person name="Gibbons S.M."/>
            <person name="Avila-Pacheco J."/>
            <person name="Jiang X."/>
            <person name="Kearney S.M."/>
            <person name="Perrotta A.R."/>
            <person name="Berdy B."/>
            <person name="Zhao S."/>
            <person name="Lieberman T.D."/>
            <person name="Swanson P.K."/>
            <person name="Smith M."/>
            <person name="Roesemann S."/>
            <person name="Alexander J.E."/>
            <person name="Rich S.A."/>
            <person name="Livny J."/>
            <person name="Vlamakis H."/>
            <person name="Clish C."/>
            <person name="Bullock K."/>
            <person name="Deik A."/>
            <person name="Scott J."/>
            <person name="Pierce K.A."/>
            <person name="Xavier R.J."/>
            <person name="Alm E.J."/>
        </authorList>
    </citation>
    <scope>NUCLEOTIDE SEQUENCE [LARGE SCALE GENOMIC DNA]</scope>
    <source>
        <strain evidence="4 5">BIOML-A26</strain>
    </source>
</reference>
<keyword evidence="1" id="KW-0812">Transmembrane</keyword>
<feature type="transmembrane region" description="Helical" evidence="1">
    <location>
        <begin position="398"/>
        <end position="415"/>
    </location>
</feature>
<comment type="caution">
    <text evidence="4">The sequence shown here is derived from an EMBL/GenBank/DDBJ whole genome shotgun (WGS) entry which is preliminary data.</text>
</comment>
<feature type="transmembrane region" description="Helical" evidence="1">
    <location>
        <begin position="345"/>
        <end position="366"/>
    </location>
</feature>
<evidence type="ECO:0008006" key="6">
    <source>
        <dbReference type="Google" id="ProtNLM"/>
    </source>
</evidence>
<feature type="transmembrane region" description="Helical" evidence="1">
    <location>
        <begin position="242"/>
        <end position="262"/>
    </location>
</feature>
<keyword evidence="1" id="KW-0472">Membrane</keyword>
<dbReference type="AlphaFoldDB" id="A0A6I0V9Z9"/>
<evidence type="ECO:0000313" key="4">
    <source>
        <dbReference type="EMBL" id="KAB6029248.1"/>
    </source>
</evidence>
<feature type="domain" description="DUF6311" evidence="3">
    <location>
        <begin position="466"/>
        <end position="546"/>
    </location>
</feature>
<proteinExistence type="predicted"/>
<feature type="transmembrane region" description="Helical" evidence="1">
    <location>
        <begin position="165"/>
        <end position="184"/>
    </location>
</feature>
<feature type="transmembrane region" description="Helical" evidence="1">
    <location>
        <begin position="20"/>
        <end position="43"/>
    </location>
</feature>
<dbReference type="InterPro" id="IPR058671">
    <property type="entry name" value="DUF6311_C"/>
</dbReference>
<dbReference type="Proteomes" id="UP000470926">
    <property type="component" value="Unassembled WGS sequence"/>
</dbReference>
<accession>A0A6I0V9Z9</accession>
<dbReference type="RefSeq" id="WP_151913206.1">
    <property type="nucleotide sequence ID" value="NZ_JBBNJN010000041.1"/>
</dbReference>
<dbReference type="InterPro" id="IPR046278">
    <property type="entry name" value="DUF6311"/>
</dbReference>
<dbReference type="EMBL" id="WDFR01000004">
    <property type="protein sequence ID" value="KAB6029248.1"/>
    <property type="molecule type" value="Genomic_DNA"/>
</dbReference>
<dbReference type="Pfam" id="PF25853">
    <property type="entry name" value="DUF6311_C"/>
    <property type="match status" value="1"/>
</dbReference>
<dbReference type="Pfam" id="PF19830">
    <property type="entry name" value="DUF6311"/>
    <property type="match status" value="1"/>
</dbReference>
<evidence type="ECO:0000256" key="1">
    <source>
        <dbReference type="SAM" id="Phobius"/>
    </source>
</evidence>
<gene>
    <name evidence="4" type="ORF">GA542_08525</name>
</gene>
<feature type="domain" description="DUF6311" evidence="2">
    <location>
        <begin position="27"/>
        <end position="439"/>
    </location>
</feature>
<evidence type="ECO:0000259" key="3">
    <source>
        <dbReference type="Pfam" id="PF25853"/>
    </source>
</evidence>